<sequence>MDCLIIYSRAGERRVRPLRTKRLPNLKAVEFAVISAELPEGLPDFSQNDAPTLGQLLAQLDIQIIDVQPVQPK</sequence>
<dbReference type="RefSeq" id="WP_069516061.1">
    <property type="nucleotide sequence ID" value="NZ_FOFP01000002.1"/>
</dbReference>
<protein>
    <submittedName>
        <fullName evidence="1">Uncharacterized protein</fullName>
    </submittedName>
</protein>
<evidence type="ECO:0000313" key="1">
    <source>
        <dbReference type="EMBL" id="SEP92815.1"/>
    </source>
</evidence>
<dbReference type="EMBL" id="FOFP01000002">
    <property type="protein sequence ID" value="SEP92815.1"/>
    <property type="molecule type" value="Genomic_DNA"/>
</dbReference>
<dbReference type="Proteomes" id="UP000198512">
    <property type="component" value="Unassembled WGS sequence"/>
</dbReference>
<comment type="caution">
    <text evidence="1">The sequence shown here is derived from an EMBL/GenBank/DDBJ whole genome shotgun (WGS) entry which is preliminary data.</text>
</comment>
<keyword evidence="2" id="KW-1185">Reference proteome</keyword>
<organism evidence="1 2">
    <name type="scientific">Pseudomonas cuatrocienegasensis</name>
    <dbReference type="NCBI Taxonomy" id="543360"/>
    <lineage>
        <taxon>Bacteria</taxon>
        <taxon>Pseudomonadati</taxon>
        <taxon>Pseudomonadota</taxon>
        <taxon>Gammaproteobacteria</taxon>
        <taxon>Pseudomonadales</taxon>
        <taxon>Pseudomonadaceae</taxon>
        <taxon>Pseudomonas</taxon>
    </lineage>
</organism>
<evidence type="ECO:0000313" key="2">
    <source>
        <dbReference type="Proteomes" id="UP000198512"/>
    </source>
</evidence>
<name>A0ABY1B546_9PSED</name>
<gene>
    <name evidence="1" type="ORF">SAMN05216600_102299</name>
</gene>
<accession>A0ABY1B546</accession>
<reference evidence="1 2" key="1">
    <citation type="submission" date="2016-10" db="EMBL/GenBank/DDBJ databases">
        <authorList>
            <person name="Varghese N."/>
            <person name="Submissions S."/>
        </authorList>
    </citation>
    <scope>NUCLEOTIDE SEQUENCE [LARGE SCALE GENOMIC DNA]</scope>
    <source>
        <strain evidence="1 2">CIP 109853</strain>
    </source>
</reference>
<proteinExistence type="predicted"/>